<protein>
    <recommendedName>
        <fullName evidence="3">Tyr recombinase domain-containing protein</fullName>
    </recommendedName>
</protein>
<accession>A0A5J4WSP5</accession>
<dbReference type="Proteomes" id="UP000324800">
    <property type="component" value="Unassembled WGS sequence"/>
</dbReference>
<evidence type="ECO:0000313" key="1">
    <source>
        <dbReference type="EMBL" id="KAA6397562.1"/>
    </source>
</evidence>
<name>A0A5J4WSP5_9EUKA</name>
<dbReference type="AlphaFoldDB" id="A0A5J4WSP5"/>
<evidence type="ECO:0000313" key="2">
    <source>
        <dbReference type="Proteomes" id="UP000324800"/>
    </source>
</evidence>
<proteinExistence type="predicted"/>
<organism evidence="1 2">
    <name type="scientific">Streblomastix strix</name>
    <dbReference type="NCBI Taxonomy" id="222440"/>
    <lineage>
        <taxon>Eukaryota</taxon>
        <taxon>Metamonada</taxon>
        <taxon>Preaxostyla</taxon>
        <taxon>Oxymonadida</taxon>
        <taxon>Streblomastigidae</taxon>
        <taxon>Streblomastix</taxon>
    </lineage>
</organism>
<sequence>MRFVSVAQDRWTATHDSHSMSQRSEIPFLQSPIPLIPATLNKLNREGVQALPIVPNLPSQPYWSELKSIKSRFMILGDSKDTLIPGGRMKKQNRRLLPGKLIAAWMEETQEFNYLDGFQEREVSPIQLLRKQQEAGIQYGEGIDSPQADQTSHENQANCSTAIAILFWAQGVSKDNINGFVLQQIMKKLYVGIRQQIKEEPIWQYNDLLKYVNEKAIAKYILSEKQHLRIVIALVVGYSTLRLAEGHRSVVKDMKDYFWQINSSMIKVHETQIEIIFRPVQNLNVCPTEQLRSWYERRSKNDKNKPFLQLTEKKWTAAYEEASNAVRWIMAEAGIPDNPAVTSIRKSSMTKSIDQGAINTQIIGATRHKKGTDTAAHHYDKNLNDNLRQRLSEFE</sequence>
<comment type="caution">
    <text evidence="1">The sequence shown here is derived from an EMBL/GenBank/DDBJ whole genome shotgun (WGS) entry which is preliminary data.</text>
</comment>
<dbReference type="EMBL" id="SNRW01001153">
    <property type="protein sequence ID" value="KAA6397562.1"/>
    <property type="molecule type" value="Genomic_DNA"/>
</dbReference>
<evidence type="ECO:0008006" key="3">
    <source>
        <dbReference type="Google" id="ProtNLM"/>
    </source>
</evidence>
<gene>
    <name evidence="1" type="ORF">EZS28_006917</name>
</gene>
<reference evidence="1 2" key="1">
    <citation type="submission" date="2019-03" db="EMBL/GenBank/DDBJ databases">
        <title>Single cell metagenomics reveals metabolic interactions within the superorganism composed of flagellate Streblomastix strix and complex community of Bacteroidetes bacteria on its surface.</title>
        <authorList>
            <person name="Treitli S.C."/>
            <person name="Kolisko M."/>
            <person name="Husnik F."/>
            <person name="Keeling P."/>
            <person name="Hampl V."/>
        </authorList>
    </citation>
    <scope>NUCLEOTIDE SEQUENCE [LARGE SCALE GENOMIC DNA]</scope>
    <source>
        <strain evidence="1">ST1C</strain>
    </source>
</reference>